<sequence length="447" mass="48164">MKTSDPRGDELLEHLLAAESPDVLASASASTWLAVDEAVRYCQWDQPTLADVLEARRATGRAGALDRVLAACDRRGWAREAAVVDIVERGESPQALALRAADRVPKVRDRARAACEPLLDSPSVVEVAPVAFALRDHPLGAWLAERVESALRSATPAVLAVAREAADVPARRFAYDVALERGILDLDAVLRGALRGEDRPIRVRCAEAATRLAADVDDVRVLLTCRAACVRAAAVRAIGQEEHAVAALTDRSARVRTVARSLVDDPAAHCRARLPEALLGLGETGVPADADLVRPWLAHPSSRVRADAVHALLRLGAVDVTRFEAMLTDPSGAVTRAVTRALRRHAEALDQDRLVDLLLSDARNVRTAAYRLLVASDAWHRLLADLVLVARDPERRVRAAADLRVWLSDARQTASPPPNAADLRRALGAAEPWLDPVLLEELAAVSG</sequence>
<dbReference type="EMBL" id="JANYMP010000004">
    <property type="protein sequence ID" value="MCS7477424.1"/>
    <property type="molecule type" value="Genomic_DNA"/>
</dbReference>
<name>A0A9X2VJB3_9PSEU</name>
<proteinExistence type="predicted"/>
<gene>
    <name evidence="1" type="ORF">NZH93_11220</name>
</gene>
<evidence type="ECO:0008006" key="3">
    <source>
        <dbReference type="Google" id="ProtNLM"/>
    </source>
</evidence>
<dbReference type="RefSeq" id="WP_259622929.1">
    <property type="nucleotide sequence ID" value="NZ_JANYMP010000004.1"/>
</dbReference>
<reference evidence="1" key="1">
    <citation type="submission" date="2022-08" db="EMBL/GenBank/DDBJ databases">
        <authorList>
            <person name="Tistechok S."/>
            <person name="Samborskyy M."/>
            <person name="Roman I."/>
        </authorList>
    </citation>
    <scope>NUCLEOTIDE SEQUENCE</scope>
    <source>
        <strain evidence="1">DSM 103496</strain>
    </source>
</reference>
<comment type="caution">
    <text evidence="1">The sequence shown here is derived from an EMBL/GenBank/DDBJ whole genome shotgun (WGS) entry which is preliminary data.</text>
</comment>
<accession>A0A9X2VJB3</accession>
<organism evidence="1 2">
    <name type="scientific">Umezawaea endophytica</name>
    <dbReference type="NCBI Taxonomy" id="1654476"/>
    <lineage>
        <taxon>Bacteria</taxon>
        <taxon>Bacillati</taxon>
        <taxon>Actinomycetota</taxon>
        <taxon>Actinomycetes</taxon>
        <taxon>Pseudonocardiales</taxon>
        <taxon>Pseudonocardiaceae</taxon>
        <taxon>Umezawaea</taxon>
    </lineage>
</organism>
<dbReference type="Proteomes" id="UP001141259">
    <property type="component" value="Unassembled WGS sequence"/>
</dbReference>
<evidence type="ECO:0000313" key="1">
    <source>
        <dbReference type="EMBL" id="MCS7477424.1"/>
    </source>
</evidence>
<dbReference type="SUPFAM" id="SSF48371">
    <property type="entry name" value="ARM repeat"/>
    <property type="match status" value="1"/>
</dbReference>
<evidence type="ECO:0000313" key="2">
    <source>
        <dbReference type="Proteomes" id="UP001141259"/>
    </source>
</evidence>
<protein>
    <recommendedName>
        <fullName evidence="3">HEAT repeat protein</fullName>
    </recommendedName>
</protein>
<dbReference type="InterPro" id="IPR011989">
    <property type="entry name" value="ARM-like"/>
</dbReference>
<dbReference type="InterPro" id="IPR016024">
    <property type="entry name" value="ARM-type_fold"/>
</dbReference>
<dbReference type="Gene3D" id="1.25.10.10">
    <property type="entry name" value="Leucine-rich Repeat Variant"/>
    <property type="match status" value="1"/>
</dbReference>
<dbReference type="AlphaFoldDB" id="A0A9X2VJB3"/>
<keyword evidence="2" id="KW-1185">Reference proteome</keyword>